<proteinExistence type="predicted"/>
<evidence type="ECO:0000313" key="3">
    <source>
        <dbReference type="Proteomes" id="UP000673394"/>
    </source>
</evidence>
<feature type="signal peptide" evidence="1">
    <location>
        <begin position="1"/>
        <end position="24"/>
    </location>
</feature>
<dbReference type="EMBL" id="JAGKSP010000005">
    <property type="protein sequence ID" value="MBP3964089.1"/>
    <property type="molecule type" value="Genomic_DNA"/>
</dbReference>
<feature type="chain" id="PRO_5045521194" evidence="1">
    <location>
        <begin position="25"/>
        <end position="178"/>
    </location>
</feature>
<evidence type="ECO:0000256" key="1">
    <source>
        <dbReference type="SAM" id="SignalP"/>
    </source>
</evidence>
<reference evidence="2 3" key="1">
    <citation type="submission" date="2021-04" db="EMBL/GenBank/DDBJ databases">
        <title>Paenibacillus sp. DLE-14 whole genome sequence.</title>
        <authorList>
            <person name="Ham Y.J."/>
        </authorList>
    </citation>
    <scope>NUCLEOTIDE SEQUENCE [LARGE SCALE GENOMIC DNA]</scope>
    <source>
        <strain evidence="2 3">DLE-14</strain>
    </source>
</reference>
<gene>
    <name evidence="2" type="ORF">I8J30_15340</name>
</gene>
<evidence type="ECO:0000313" key="2">
    <source>
        <dbReference type="EMBL" id="MBP3964089.1"/>
    </source>
</evidence>
<keyword evidence="1" id="KW-0732">Signal</keyword>
<protein>
    <submittedName>
        <fullName evidence="2">Uncharacterized protein</fullName>
    </submittedName>
</protein>
<accession>A0ABS5CDM7</accession>
<dbReference type="Proteomes" id="UP000673394">
    <property type="component" value="Unassembled WGS sequence"/>
</dbReference>
<name>A0ABS5CDM7_9BACL</name>
<dbReference type="RefSeq" id="WP_210659079.1">
    <property type="nucleotide sequence ID" value="NZ_JAGKSP010000005.1"/>
</dbReference>
<comment type="caution">
    <text evidence="2">The sequence shown here is derived from an EMBL/GenBank/DDBJ whole genome shotgun (WGS) entry which is preliminary data.</text>
</comment>
<sequence length="178" mass="19796">MKKKNKGIAALLLLVAIVAVSVPAIVSANRANHAEQVVPIVAQANQVQESAVYENTQYGFRFTLPDSWKGYTIVTDKWTGQDATDGKAVESGASIGIRHPEWTADKPRQDIPIYVFTIDQWNALQQEKFFIGAAPVGPSELTRNDKYVFALPARYNFAYLDGYQEVEDILKDNPIQPL</sequence>
<organism evidence="2 3">
    <name type="scientific">Paenibacillus lignilyticus</name>
    <dbReference type="NCBI Taxonomy" id="1172615"/>
    <lineage>
        <taxon>Bacteria</taxon>
        <taxon>Bacillati</taxon>
        <taxon>Bacillota</taxon>
        <taxon>Bacilli</taxon>
        <taxon>Bacillales</taxon>
        <taxon>Paenibacillaceae</taxon>
        <taxon>Paenibacillus</taxon>
    </lineage>
</organism>
<keyword evidence="3" id="KW-1185">Reference proteome</keyword>